<sequence>MHHHPRNRERAINLSILAVSGAGEFPVLTQIEPQNPSLSSIPLSFTTIRRVVSQTAPDSWQAKFTVRTTAVSDRLRTSDFHDL</sequence>
<gene>
    <name evidence="1" type="ORF">NPIL_120641</name>
</gene>
<comment type="caution">
    <text evidence="1">The sequence shown here is derived from an EMBL/GenBank/DDBJ whole genome shotgun (WGS) entry which is preliminary data.</text>
</comment>
<evidence type="ECO:0000313" key="1">
    <source>
        <dbReference type="EMBL" id="GFS70741.1"/>
    </source>
</evidence>
<keyword evidence="2" id="KW-1185">Reference proteome</keyword>
<reference evidence="1" key="1">
    <citation type="submission" date="2020-08" db="EMBL/GenBank/DDBJ databases">
        <title>Multicomponent nature underlies the extraordinary mechanical properties of spider dragline silk.</title>
        <authorList>
            <person name="Kono N."/>
            <person name="Nakamura H."/>
            <person name="Mori M."/>
            <person name="Yoshida Y."/>
            <person name="Ohtoshi R."/>
            <person name="Malay A.D."/>
            <person name="Moran D.A.P."/>
            <person name="Tomita M."/>
            <person name="Numata K."/>
            <person name="Arakawa K."/>
        </authorList>
    </citation>
    <scope>NUCLEOTIDE SEQUENCE</scope>
</reference>
<accession>A0A8X6MP80</accession>
<dbReference type="EMBL" id="BMAW01000801">
    <property type="protein sequence ID" value="GFS70741.1"/>
    <property type="molecule type" value="Genomic_DNA"/>
</dbReference>
<dbReference type="OrthoDB" id="8300192at2759"/>
<proteinExistence type="predicted"/>
<organism evidence="1 2">
    <name type="scientific">Nephila pilipes</name>
    <name type="common">Giant wood spider</name>
    <name type="synonym">Nephila maculata</name>
    <dbReference type="NCBI Taxonomy" id="299642"/>
    <lineage>
        <taxon>Eukaryota</taxon>
        <taxon>Metazoa</taxon>
        <taxon>Ecdysozoa</taxon>
        <taxon>Arthropoda</taxon>
        <taxon>Chelicerata</taxon>
        <taxon>Arachnida</taxon>
        <taxon>Araneae</taxon>
        <taxon>Araneomorphae</taxon>
        <taxon>Entelegynae</taxon>
        <taxon>Araneoidea</taxon>
        <taxon>Nephilidae</taxon>
        <taxon>Nephila</taxon>
    </lineage>
</organism>
<dbReference type="Proteomes" id="UP000887013">
    <property type="component" value="Unassembled WGS sequence"/>
</dbReference>
<name>A0A8X6MP80_NEPPI</name>
<protein>
    <submittedName>
        <fullName evidence="1">Uncharacterized protein</fullName>
    </submittedName>
</protein>
<dbReference type="AlphaFoldDB" id="A0A8X6MP80"/>
<evidence type="ECO:0000313" key="2">
    <source>
        <dbReference type="Proteomes" id="UP000887013"/>
    </source>
</evidence>